<evidence type="ECO:0000256" key="1">
    <source>
        <dbReference type="SAM" id="MobiDB-lite"/>
    </source>
</evidence>
<protein>
    <submittedName>
        <fullName evidence="2">Uncharacterized protein</fullName>
    </submittedName>
</protein>
<dbReference type="AlphaFoldDB" id="A0A7S3J319"/>
<organism evidence="2">
    <name type="scientific">Euplotes harpa</name>
    <dbReference type="NCBI Taxonomy" id="151035"/>
    <lineage>
        <taxon>Eukaryota</taxon>
        <taxon>Sar</taxon>
        <taxon>Alveolata</taxon>
        <taxon>Ciliophora</taxon>
        <taxon>Intramacronucleata</taxon>
        <taxon>Spirotrichea</taxon>
        <taxon>Hypotrichia</taxon>
        <taxon>Euplotida</taxon>
        <taxon>Euplotidae</taxon>
        <taxon>Euplotes</taxon>
    </lineage>
</organism>
<dbReference type="EMBL" id="HBII01007804">
    <property type="protein sequence ID" value="CAE0344510.1"/>
    <property type="molecule type" value="Transcribed_RNA"/>
</dbReference>
<feature type="compositionally biased region" description="Polar residues" evidence="1">
    <location>
        <begin position="8"/>
        <end position="22"/>
    </location>
</feature>
<proteinExistence type="predicted"/>
<name>A0A7S3J319_9SPIT</name>
<sequence length="237" mass="26872">MNGFPSLTYGSPSARSRSGNAASFEQMYKSDAEKMKASWMKNQSTVHTLSQNSYSDNSYHAEDNLQNEMEAVMNRSAEGYAPVYPSALKLEGSFNQPASVGLFAPSMQTEYYAGYQQMIVPKGSQVYIPQGYIQIEKEKQCSRRTKVVTNCEHVDRKHYAKGLCSTCYHKEGRTKLAWDCEHTDRVHYAKGCCQDCYLLYHSTRRRKQKRELAAKQAELCGIAKLEQLKAPSTEDLL</sequence>
<gene>
    <name evidence="2" type="ORF">EHAR0213_LOCUS3418</name>
</gene>
<reference evidence="2" key="1">
    <citation type="submission" date="2021-01" db="EMBL/GenBank/DDBJ databases">
        <authorList>
            <person name="Corre E."/>
            <person name="Pelletier E."/>
            <person name="Niang G."/>
            <person name="Scheremetjew M."/>
            <person name="Finn R."/>
            <person name="Kale V."/>
            <person name="Holt S."/>
            <person name="Cochrane G."/>
            <person name="Meng A."/>
            <person name="Brown T."/>
            <person name="Cohen L."/>
        </authorList>
    </citation>
    <scope>NUCLEOTIDE SEQUENCE</scope>
    <source>
        <strain evidence="2">FSP1.4</strain>
    </source>
</reference>
<accession>A0A7S3J319</accession>
<evidence type="ECO:0000313" key="2">
    <source>
        <dbReference type="EMBL" id="CAE0344510.1"/>
    </source>
</evidence>
<feature type="region of interest" description="Disordered" evidence="1">
    <location>
        <begin position="1"/>
        <end position="22"/>
    </location>
</feature>